<gene>
    <name evidence="2" type="ORF">HAQ05_21795</name>
</gene>
<name>A0ABR7Z7L6_9PSED</name>
<sequence length="280" mass="30751">MISLDCGDCFDIWRGQARQLLSHGIAPCAVTWAGAGGDLFASAGPMPLGQGPRQPRVPAQLPGLLCQAARYRGEQRWSLLYEVLWRVAQGDRSAMLAGSDLGSELHRRVKQVRRETHHIHAFLRFVPAAEGAAEDAAVGAAGPQFVAWHEPAHDVLGDACEHFIGRMGQARWLIATPRDGAYYDGQTLQYQRHCPAAWQHLAQGGDDPDGGLWLAYYRNLFNPARLNPKALQGHMPGRFWKHLPEGPLIPALVSDAQLGKRRDGQAREVARLKGKRVGKG</sequence>
<proteinExistence type="predicted"/>
<comment type="caution">
    <text evidence="2">The sequence shown here is derived from an EMBL/GenBank/DDBJ whole genome shotgun (WGS) entry which is preliminary data.</text>
</comment>
<evidence type="ECO:0000313" key="3">
    <source>
        <dbReference type="Proteomes" id="UP000805841"/>
    </source>
</evidence>
<dbReference type="NCBIfam" id="TIGR03915">
    <property type="entry name" value="SAM_7_link_chp"/>
    <property type="match status" value="1"/>
</dbReference>
<dbReference type="RefSeq" id="WP_190424472.1">
    <property type="nucleotide sequence ID" value="NZ_JAAOCA010000033.1"/>
</dbReference>
<dbReference type="Proteomes" id="UP000805841">
    <property type="component" value="Unassembled WGS sequence"/>
</dbReference>
<dbReference type="InterPro" id="IPR025404">
    <property type="entry name" value="DUF4130"/>
</dbReference>
<evidence type="ECO:0000259" key="1">
    <source>
        <dbReference type="Pfam" id="PF13566"/>
    </source>
</evidence>
<dbReference type="Pfam" id="PF13566">
    <property type="entry name" value="DUF4130"/>
    <property type="match status" value="1"/>
</dbReference>
<protein>
    <submittedName>
        <fullName evidence="2">DUF4130 domain-containing protein</fullName>
    </submittedName>
</protein>
<reference evidence="2 3" key="1">
    <citation type="journal article" date="2020" name="Insects">
        <title>Bacteria Belonging to Pseudomonas typographi sp. nov. from the Bark Beetle Ips typographus Have Genomic Potential to Aid in the Host Ecology.</title>
        <authorList>
            <person name="Peral-Aranega E."/>
            <person name="Saati-Santamaria Z."/>
            <person name="Kolarik M."/>
            <person name="Rivas R."/>
            <person name="Garcia-Fraile P."/>
        </authorList>
    </citation>
    <scope>NUCLEOTIDE SEQUENCE [LARGE SCALE GENOMIC DNA]</scope>
    <source>
        <strain evidence="2 3">CA3A</strain>
    </source>
</reference>
<feature type="domain" description="DUF4130" evidence="1">
    <location>
        <begin position="75"/>
        <end position="245"/>
    </location>
</feature>
<dbReference type="InterPro" id="IPR023875">
    <property type="entry name" value="DNA_repair_put"/>
</dbReference>
<organism evidence="2 3">
    <name type="scientific">Pseudomonas typographi</name>
    <dbReference type="NCBI Taxonomy" id="2715964"/>
    <lineage>
        <taxon>Bacteria</taxon>
        <taxon>Pseudomonadati</taxon>
        <taxon>Pseudomonadota</taxon>
        <taxon>Gammaproteobacteria</taxon>
        <taxon>Pseudomonadales</taxon>
        <taxon>Pseudomonadaceae</taxon>
        <taxon>Pseudomonas</taxon>
    </lineage>
</organism>
<keyword evidence="3" id="KW-1185">Reference proteome</keyword>
<dbReference type="EMBL" id="JAAOCA010000033">
    <property type="protein sequence ID" value="MBD1601313.1"/>
    <property type="molecule type" value="Genomic_DNA"/>
</dbReference>
<accession>A0ABR7Z7L6</accession>
<evidence type="ECO:0000313" key="2">
    <source>
        <dbReference type="EMBL" id="MBD1601313.1"/>
    </source>
</evidence>